<evidence type="ECO:0000313" key="3">
    <source>
        <dbReference type="EMBL" id="VAI40102.1"/>
    </source>
</evidence>
<evidence type="ECO:0000259" key="2">
    <source>
        <dbReference type="Pfam" id="PF13968"/>
    </source>
</evidence>
<name>A0A9R1ATX8_TRITD</name>
<evidence type="ECO:0000313" key="4">
    <source>
        <dbReference type="Proteomes" id="UP000324705"/>
    </source>
</evidence>
<feature type="transmembrane region" description="Helical" evidence="1">
    <location>
        <begin position="267"/>
        <end position="288"/>
    </location>
</feature>
<feature type="transmembrane region" description="Helical" evidence="1">
    <location>
        <begin position="45"/>
        <end position="67"/>
    </location>
</feature>
<keyword evidence="1" id="KW-1133">Transmembrane helix</keyword>
<dbReference type="OMA" id="VEVIHTW"/>
<accession>A0A9R1ATX8</accession>
<sequence>MAGGPIQFWREWATQILVLLSFALQIFLFLFARTRRRGPSAVLKILLWLAYLMADSTAVYTLGHLSINGSLREHELVVFWAPFLLVHLGSQDTITAYALEDNKLWPRHLLNLGVQAFGVAYVLYKHIAEIPTLLGLATGLMFGIGLIKYGERIWALKCATLDSIRSSIREPHTLGTYYRYLEPKGIGCDEEELLLYAQDMLPLCKGAMVDSSVALFMYESSTSLGFSKCYVENWNWKATYKVVEMEISLMYDIIYTKAAVIHTWYGYLFRLVSPLATVFAFVLFQLSVNENGYSRVDVVITYSLRSKIDDSTLY</sequence>
<dbReference type="Proteomes" id="UP000324705">
    <property type="component" value="Chromosome 5B"/>
</dbReference>
<feature type="domain" description="DUF4220" evidence="2">
    <location>
        <begin position="48"/>
        <end position="304"/>
    </location>
</feature>
<dbReference type="EMBL" id="LT934120">
    <property type="protein sequence ID" value="VAI40102.1"/>
    <property type="molecule type" value="Genomic_DNA"/>
</dbReference>
<feature type="transmembrane region" description="Helical" evidence="1">
    <location>
        <begin position="12"/>
        <end position="33"/>
    </location>
</feature>
<keyword evidence="4" id="KW-1185">Reference proteome</keyword>
<dbReference type="AlphaFoldDB" id="A0A9R1ATX8"/>
<dbReference type="Gramene" id="TRITD5Bv1G244750.1">
    <property type="protein sequence ID" value="TRITD5Bv1G244750.1"/>
    <property type="gene ID" value="TRITD5Bv1G244750"/>
</dbReference>
<reference evidence="3 4" key="1">
    <citation type="submission" date="2017-09" db="EMBL/GenBank/DDBJ databases">
        <authorList>
            <consortium name="International Durum Wheat Genome Sequencing Consortium (IDWGSC)"/>
            <person name="Milanesi L."/>
        </authorList>
    </citation>
    <scope>NUCLEOTIDE SEQUENCE [LARGE SCALE GENOMIC DNA]</scope>
    <source>
        <strain evidence="4">cv. Svevo</strain>
    </source>
</reference>
<protein>
    <recommendedName>
        <fullName evidence="2">DUF4220 domain-containing protein</fullName>
    </recommendedName>
</protein>
<dbReference type="PANTHER" id="PTHR31325">
    <property type="entry name" value="OS01G0798800 PROTEIN-RELATED"/>
    <property type="match status" value="1"/>
</dbReference>
<keyword evidence="1" id="KW-0472">Membrane</keyword>
<organism evidence="3 4">
    <name type="scientific">Triticum turgidum subsp. durum</name>
    <name type="common">Durum wheat</name>
    <name type="synonym">Triticum durum</name>
    <dbReference type="NCBI Taxonomy" id="4567"/>
    <lineage>
        <taxon>Eukaryota</taxon>
        <taxon>Viridiplantae</taxon>
        <taxon>Streptophyta</taxon>
        <taxon>Embryophyta</taxon>
        <taxon>Tracheophyta</taxon>
        <taxon>Spermatophyta</taxon>
        <taxon>Magnoliopsida</taxon>
        <taxon>Liliopsida</taxon>
        <taxon>Poales</taxon>
        <taxon>Poaceae</taxon>
        <taxon>BOP clade</taxon>
        <taxon>Pooideae</taxon>
        <taxon>Triticodae</taxon>
        <taxon>Triticeae</taxon>
        <taxon>Triticinae</taxon>
        <taxon>Triticum</taxon>
    </lineage>
</organism>
<dbReference type="Pfam" id="PF13968">
    <property type="entry name" value="DUF4220"/>
    <property type="match status" value="1"/>
</dbReference>
<evidence type="ECO:0000256" key="1">
    <source>
        <dbReference type="SAM" id="Phobius"/>
    </source>
</evidence>
<dbReference type="InterPro" id="IPR025315">
    <property type="entry name" value="DUF4220"/>
</dbReference>
<keyword evidence="1" id="KW-0812">Transmembrane</keyword>
<feature type="transmembrane region" description="Helical" evidence="1">
    <location>
        <begin position="130"/>
        <end position="147"/>
    </location>
</feature>
<gene>
    <name evidence="3" type="ORF">TRITD_5Bv1G244750</name>
</gene>
<proteinExistence type="predicted"/>